<evidence type="ECO:0000313" key="2">
    <source>
        <dbReference type="Proteomes" id="UP000821865"/>
    </source>
</evidence>
<organism evidence="1 2">
    <name type="scientific">Dermacentor silvarum</name>
    <name type="common">Tick</name>
    <dbReference type="NCBI Taxonomy" id="543639"/>
    <lineage>
        <taxon>Eukaryota</taxon>
        <taxon>Metazoa</taxon>
        <taxon>Ecdysozoa</taxon>
        <taxon>Arthropoda</taxon>
        <taxon>Chelicerata</taxon>
        <taxon>Arachnida</taxon>
        <taxon>Acari</taxon>
        <taxon>Parasitiformes</taxon>
        <taxon>Ixodida</taxon>
        <taxon>Ixodoidea</taxon>
        <taxon>Ixodidae</taxon>
        <taxon>Rhipicephalinae</taxon>
        <taxon>Dermacentor</taxon>
    </lineage>
</organism>
<comment type="caution">
    <text evidence="1">The sequence shown here is derived from an EMBL/GenBank/DDBJ whole genome shotgun (WGS) entry which is preliminary data.</text>
</comment>
<dbReference type="EMBL" id="CM023476">
    <property type="protein sequence ID" value="KAH7941397.1"/>
    <property type="molecule type" value="Genomic_DNA"/>
</dbReference>
<name>A0ACB8CFF5_DERSI</name>
<sequence>MDALRIGSVNDLRLLRSFTPSSQNSGLIITAKFSAPPGHHPRPVPLGLAPHRPAFPGVMAAATTVTGYDPTSLQDATMETKDQAMPSEHEYLADMVKLWQRKQSQAAASPKGQGSRAATLPEVAASGSSTRCSPDGTRTTPPSPPRRQPKWRLPHTLSLCRDDYIVVLKPRAPFELKSVLASDRAGDAIRAYLGEHSSTSFHVWPVWDQNVLVCSVTTLPMAQRLLGDIQLPAPGKSAGVSSPSTQLKPLSASNKNSNGRKALSWWSANKATAPAAQPATGAPQSPLPIYHTLPLEDRITLLENVVLYQISTINVQYIVAEVVQAVQAWALIQFRTTSSRSRSVSASSSSAPRRRKVAGQGRAWTMTHKTLDIHHGNSFIYTFAIISIRNHPVELQGLREQAKALASSPLPSISGLSPGRSCPPRSRSQPYPFGLLYRWQQHQSAGPSQSIFSTCTVPRTFNGSLSRNSFIGLSKRRLGIVGFTLLTDPAHPTRLGNSVTRDTCPDLSLTRNIRHVTWENLEDTLDSDHFLLRIAFPTQKMRHIRGPACITGLPGMGIIRPPHTSIIHTMHLHLHLSPHSRYPPAPTLGAHHSLTRRWRRFKLNRKLRSRIQALTAEAAEYSAELADTNWEPSRSFHHPRGNTTPTSWRLLVNDLCDRYLCRTVDPKGPDSMIARAMAKHSALAIEDVYREALVINLLSLPITVATVRFQLYLEAST</sequence>
<gene>
    <name evidence="1" type="ORF">HPB49_013331</name>
</gene>
<keyword evidence="2" id="KW-1185">Reference proteome</keyword>
<proteinExistence type="predicted"/>
<evidence type="ECO:0000313" key="1">
    <source>
        <dbReference type="EMBL" id="KAH7941397.1"/>
    </source>
</evidence>
<reference evidence="1" key="1">
    <citation type="submission" date="2020-05" db="EMBL/GenBank/DDBJ databases">
        <title>Large-scale comparative analyses of tick genomes elucidate their genetic diversity and vector capacities.</title>
        <authorList>
            <person name="Jia N."/>
            <person name="Wang J."/>
            <person name="Shi W."/>
            <person name="Du L."/>
            <person name="Sun Y."/>
            <person name="Zhan W."/>
            <person name="Jiang J."/>
            <person name="Wang Q."/>
            <person name="Zhang B."/>
            <person name="Ji P."/>
            <person name="Sakyi L.B."/>
            <person name="Cui X."/>
            <person name="Yuan T."/>
            <person name="Jiang B."/>
            <person name="Yang W."/>
            <person name="Lam T.T.-Y."/>
            <person name="Chang Q."/>
            <person name="Ding S."/>
            <person name="Wang X."/>
            <person name="Zhu J."/>
            <person name="Ruan X."/>
            <person name="Zhao L."/>
            <person name="Wei J."/>
            <person name="Que T."/>
            <person name="Du C."/>
            <person name="Cheng J."/>
            <person name="Dai P."/>
            <person name="Han X."/>
            <person name="Huang E."/>
            <person name="Gao Y."/>
            <person name="Liu J."/>
            <person name="Shao H."/>
            <person name="Ye R."/>
            <person name="Li L."/>
            <person name="Wei W."/>
            <person name="Wang X."/>
            <person name="Wang C."/>
            <person name="Yang T."/>
            <person name="Huo Q."/>
            <person name="Li W."/>
            <person name="Guo W."/>
            <person name="Chen H."/>
            <person name="Zhou L."/>
            <person name="Ni X."/>
            <person name="Tian J."/>
            <person name="Zhou Y."/>
            <person name="Sheng Y."/>
            <person name="Liu T."/>
            <person name="Pan Y."/>
            <person name="Xia L."/>
            <person name="Li J."/>
            <person name="Zhao F."/>
            <person name="Cao W."/>
        </authorList>
    </citation>
    <scope>NUCLEOTIDE SEQUENCE</scope>
    <source>
        <strain evidence="1">Dsil-2018</strain>
    </source>
</reference>
<accession>A0ACB8CFF5</accession>
<protein>
    <submittedName>
        <fullName evidence="1">Uncharacterized protein</fullName>
    </submittedName>
</protein>
<dbReference type="Proteomes" id="UP000821865">
    <property type="component" value="Chromosome 7"/>
</dbReference>